<reference evidence="10" key="1">
    <citation type="submission" date="2018-06" db="EMBL/GenBank/DDBJ databases">
        <authorList>
            <person name="Zhirakovskaya E."/>
        </authorList>
    </citation>
    <scope>NUCLEOTIDE SEQUENCE</scope>
</reference>
<evidence type="ECO:0000256" key="5">
    <source>
        <dbReference type="ARBA" id="ARBA00022842"/>
    </source>
</evidence>
<evidence type="ECO:0000259" key="9">
    <source>
        <dbReference type="Pfam" id="PF01648"/>
    </source>
</evidence>
<evidence type="ECO:0000313" key="10">
    <source>
        <dbReference type="EMBL" id="VAW91211.1"/>
    </source>
</evidence>
<accession>A0A3B0ZHS4</accession>
<keyword evidence="1" id="KW-0444">Lipid biosynthesis</keyword>
<dbReference type="GO" id="GO:0008897">
    <property type="term" value="F:holo-[acyl-carrier-protein] synthase activity"/>
    <property type="evidence" value="ECO:0007669"/>
    <property type="project" value="UniProtKB-EC"/>
</dbReference>
<feature type="domain" description="4'-phosphopantetheinyl transferase" evidence="9">
    <location>
        <begin position="4"/>
        <end position="121"/>
    </location>
</feature>
<comment type="catalytic activity">
    <reaction evidence="8">
        <text>apo-[ACP] + CoA = holo-[ACP] + adenosine 3',5'-bisphosphate + H(+)</text>
        <dbReference type="Rhea" id="RHEA:12068"/>
        <dbReference type="Rhea" id="RHEA-COMP:9685"/>
        <dbReference type="Rhea" id="RHEA-COMP:9690"/>
        <dbReference type="ChEBI" id="CHEBI:15378"/>
        <dbReference type="ChEBI" id="CHEBI:29999"/>
        <dbReference type="ChEBI" id="CHEBI:57287"/>
        <dbReference type="ChEBI" id="CHEBI:58343"/>
        <dbReference type="ChEBI" id="CHEBI:64479"/>
        <dbReference type="EC" id="2.7.8.7"/>
    </reaction>
</comment>
<protein>
    <submittedName>
        <fullName evidence="10">Holo-[acyl-carrier-protein] synthase</fullName>
        <ecNumber evidence="10">2.7.8.7</ecNumber>
    </submittedName>
</protein>
<dbReference type="NCBIfam" id="TIGR00516">
    <property type="entry name" value="acpS"/>
    <property type="match status" value="1"/>
</dbReference>
<evidence type="ECO:0000256" key="7">
    <source>
        <dbReference type="ARBA" id="ARBA00023160"/>
    </source>
</evidence>
<evidence type="ECO:0000256" key="8">
    <source>
        <dbReference type="ARBA" id="ARBA00050875"/>
    </source>
</evidence>
<dbReference type="SUPFAM" id="SSF56214">
    <property type="entry name" value="4'-phosphopantetheinyl transferase"/>
    <property type="match status" value="1"/>
</dbReference>
<keyword evidence="2 10" id="KW-0808">Transferase</keyword>
<dbReference type="AlphaFoldDB" id="A0A3B0ZHS4"/>
<dbReference type="InterPro" id="IPR037143">
    <property type="entry name" value="4-PPantetheinyl_Trfase_dom_sf"/>
</dbReference>
<dbReference type="Gene3D" id="3.90.470.20">
    <property type="entry name" value="4'-phosphopantetheinyl transferase domain"/>
    <property type="match status" value="1"/>
</dbReference>
<dbReference type="Pfam" id="PF01648">
    <property type="entry name" value="ACPS"/>
    <property type="match status" value="1"/>
</dbReference>
<evidence type="ECO:0000256" key="1">
    <source>
        <dbReference type="ARBA" id="ARBA00022516"/>
    </source>
</evidence>
<name>A0A3B0ZHS4_9ZZZZ</name>
<dbReference type="FunFam" id="3.90.470.20:FF:000001">
    <property type="entry name" value="Holo-[acyl-carrier-protein] synthase"/>
    <property type="match status" value="1"/>
</dbReference>
<sequence length="126" mass="14242">MIFGIGTDIVRITRMQENIEKFGDKFAERILSEEELKEYHNYSEPSRLLAKRFAAKEAASKAMGTGFRNGISLKQIFITHNELGKPLLNFSEDAKDFLQQHGVSESHVSISDEQDYAVAYVTLVKG</sequence>
<evidence type="ECO:0000256" key="3">
    <source>
        <dbReference type="ARBA" id="ARBA00022723"/>
    </source>
</evidence>
<dbReference type="GO" id="GO:0000287">
    <property type="term" value="F:magnesium ion binding"/>
    <property type="evidence" value="ECO:0007669"/>
    <property type="project" value="InterPro"/>
</dbReference>
<organism evidence="10">
    <name type="scientific">hydrothermal vent metagenome</name>
    <dbReference type="NCBI Taxonomy" id="652676"/>
    <lineage>
        <taxon>unclassified sequences</taxon>
        <taxon>metagenomes</taxon>
        <taxon>ecological metagenomes</taxon>
    </lineage>
</organism>
<evidence type="ECO:0000256" key="4">
    <source>
        <dbReference type="ARBA" id="ARBA00022832"/>
    </source>
</evidence>
<keyword evidence="6" id="KW-0443">Lipid metabolism</keyword>
<dbReference type="InterPro" id="IPR008278">
    <property type="entry name" value="4-PPantetheinyl_Trfase_dom"/>
</dbReference>
<dbReference type="HAMAP" id="MF_00101">
    <property type="entry name" value="AcpS"/>
    <property type="match status" value="1"/>
</dbReference>
<keyword evidence="3" id="KW-0479">Metal-binding</keyword>
<proteinExistence type="inferred from homology"/>
<evidence type="ECO:0000256" key="6">
    <source>
        <dbReference type="ARBA" id="ARBA00023098"/>
    </source>
</evidence>
<dbReference type="NCBIfam" id="TIGR00556">
    <property type="entry name" value="pantethn_trn"/>
    <property type="match status" value="1"/>
</dbReference>
<dbReference type="InterPro" id="IPR004568">
    <property type="entry name" value="Ppantetheine-prot_Trfase_dom"/>
</dbReference>
<keyword evidence="4" id="KW-0276">Fatty acid metabolism</keyword>
<dbReference type="EC" id="2.7.8.7" evidence="10"/>
<dbReference type="EMBL" id="UOFT01000006">
    <property type="protein sequence ID" value="VAW91211.1"/>
    <property type="molecule type" value="Genomic_DNA"/>
</dbReference>
<keyword evidence="7" id="KW-0275">Fatty acid biosynthesis</keyword>
<dbReference type="GO" id="GO:0006633">
    <property type="term" value="P:fatty acid biosynthetic process"/>
    <property type="evidence" value="ECO:0007669"/>
    <property type="project" value="UniProtKB-KW"/>
</dbReference>
<keyword evidence="5" id="KW-0460">Magnesium</keyword>
<evidence type="ECO:0000256" key="2">
    <source>
        <dbReference type="ARBA" id="ARBA00022679"/>
    </source>
</evidence>
<gene>
    <name evidence="10" type="ORF">MNBD_GAMMA23-319</name>
</gene>
<dbReference type="InterPro" id="IPR002582">
    <property type="entry name" value="ACPS"/>
</dbReference>